<feature type="compositionally biased region" description="Basic residues" evidence="1">
    <location>
        <begin position="136"/>
        <end position="148"/>
    </location>
</feature>
<feature type="compositionally biased region" description="Basic residues" evidence="1">
    <location>
        <begin position="115"/>
        <end position="127"/>
    </location>
</feature>
<evidence type="ECO:0000256" key="1">
    <source>
        <dbReference type="SAM" id="MobiDB-lite"/>
    </source>
</evidence>
<feature type="compositionally biased region" description="Gly residues" evidence="1">
    <location>
        <begin position="222"/>
        <end position="232"/>
    </location>
</feature>
<dbReference type="AlphaFoldDB" id="A0A0L0FCI3"/>
<feature type="region of interest" description="Disordered" evidence="1">
    <location>
        <begin position="109"/>
        <end position="152"/>
    </location>
</feature>
<evidence type="ECO:0000313" key="2">
    <source>
        <dbReference type="EMBL" id="KNC74454.1"/>
    </source>
</evidence>
<evidence type="ECO:0000313" key="3">
    <source>
        <dbReference type="Proteomes" id="UP000054560"/>
    </source>
</evidence>
<proteinExistence type="predicted"/>
<feature type="compositionally biased region" description="Basic residues" evidence="1">
    <location>
        <begin position="191"/>
        <end position="206"/>
    </location>
</feature>
<protein>
    <submittedName>
        <fullName evidence="2">Uncharacterized protein</fullName>
    </submittedName>
</protein>
<organism evidence="2 3">
    <name type="scientific">Sphaeroforma arctica JP610</name>
    <dbReference type="NCBI Taxonomy" id="667725"/>
    <lineage>
        <taxon>Eukaryota</taxon>
        <taxon>Ichthyosporea</taxon>
        <taxon>Ichthyophonida</taxon>
        <taxon>Sphaeroforma</taxon>
    </lineage>
</organism>
<dbReference type="GeneID" id="25913504"/>
<dbReference type="EMBL" id="KQ244392">
    <property type="protein sequence ID" value="KNC74454.1"/>
    <property type="molecule type" value="Genomic_DNA"/>
</dbReference>
<feature type="non-terminal residue" evidence="2">
    <location>
        <position position="382"/>
    </location>
</feature>
<gene>
    <name evidence="2" type="ORF">SARC_13000</name>
</gene>
<reference evidence="2 3" key="1">
    <citation type="submission" date="2011-02" db="EMBL/GenBank/DDBJ databases">
        <title>The Genome Sequence of Sphaeroforma arctica JP610.</title>
        <authorList>
            <consortium name="The Broad Institute Genome Sequencing Platform"/>
            <person name="Russ C."/>
            <person name="Cuomo C."/>
            <person name="Young S.K."/>
            <person name="Zeng Q."/>
            <person name="Gargeya S."/>
            <person name="Alvarado L."/>
            <person name="Berlin A."/>
            <person name="Chapman S.B."/>
            <person name="Chen Z."/>
            <person name="Freedman E."/>
            <person name="Gellesch M."/>
            <person name="Goldberg J."/>
            <person name="Griggs A."/>
            <person name="Gujja S."/>
            <person name="Heilman E."/>
            <person name="Heiman D."/>
            <person name="Howarth C."/>
            <person name="Mehta T."/>
            <person name="Neiman D."/>
            <person name="Pearson M."/>
            <person name="Roberts A."/>
            <person name="Saif S."/>
            <person name="Shea T."/>
            <person name="Shenoy N."/>
            <person name="Sisk P."/>
            <person name="Stolte C."/>
            <person name="Sykes S."/>
            <person name="White J."/>
            <person name="Yandava C."/>
            <person name="Burger G."/>
            <person name="Gray M.W."/>
            <person name="Holland P.W.H."/>
            <person name="King N."/>
            <person name="Lang F.B.F."/>
            <person name="Roger A.J."/>
            <person name="Ruiz-Trillo I."/>
            <person name="Haas B."/>
            <person name="Nusbaum C."/>
            <person name="Birren B."/>
        </authorList>
    </citation>
    <scope>NUCLEOTIDE SEQUENCE [LARGE SCALE GENOMIC DNA]</scope>
    <source>
        <strain evidence="2 3">JP610</strain>
    </source>
</reference>
<feature type="region of interest" description="Disordered" evidence="1">
    <location>
        <begin position="180"/>
        <end position="255"/>
    </location>
</feature>
<sequence length="382" mass="42341">MLYLTENGFQGTSEGALDRLLDVAHEHLRTLTTTMRVLADQTCSTRHDTRHAPDAESLVVRTQARADTHTPSVYTHGWRGPNGMAHDQRHTRATSDAQVRALIGVHTPQYTHGTGMHRRTGGYKNKGRAKESTTQHRTKCHRSPPRQRARLDGQLRELNDHPRRHYPQQGLSTIAREGMARGRHGSSNVHTHTHTHTHTSSQRRKGSGSNGVEPGRSVTHGEGAGQGGGDKIGLGQSANGNVRKNGRTDEALTPQNRRVDEETLYFLRLAHKAIRVSGSSFAQILQYHYKHIEQRDTLKFLSDNHTLNLGLSSMDTNLHISDGFELMGGHMHLDLSSFNQFEPMTMSMSLASGGLSPMGTDFSRMSSMPFGPMQNADDLMAD</sequence>
<name>A0A0L0FCI3_9EUKA</name>
<keyword evidence="3" id="KW-1185">Reference proteome</keyword>
<accession>A0A0L0FCI3</accession>
<dbReference type="RefSeq" id="XP_014148356.1">
    <property type="nucleotide sequence ID" value="XM_014292881.1"/>
</dbReference>
<dbReference type="Proteomes" id="UP000054560">
    <property type="component" value="Unassembled WGS sequence"/>
</dbReference>